<dbReference type="EMBL" id="JAUEPR010000038">
    <property type="protein sequence ID" value="KAK0472773.1"/>
    <property type="molecule type" value="Genomic_DNA"/>
</dbReference>
<comment type="caution">
    <text evidence="1">The sequence shown here is derived from an EMBL/GenBank/DDBJ whole genome shotgun (WGS) entry which is preliminary data.</text>
</comment>
<reference evidence="1" key="1">
    <citation type="submission" date="2023-06" db="EMBL/GenBank/DDBJ databases">
        <authorList>
            <consortium name="Lawrence Berkeley National Laboratory"/>
            <person name="Ahrendt S."/>
            <person name="Sahu N."/>
            <person name="Indic B."/>
            <person name="Wong-Bajracharya J."/>
            <person name="Merenyi Z."/>
            <person name="Ke H.-M."/>
            <person name="Monk M."/>
            <person name="Kocsube S."/>
            <person name="Drula E."/>
            <person name="Lipzen A."/>
            <person name="Balint B."/>
            <person name="Henrissat B."/>
            <person name="Andreopoulos B."/>
            <person name="Martin F.M."/>
            <person name="Harder C.B."/>
            <person name="Rigling D."/>
            <person name="Ford K.L."/>
            <person name="Foster G.D."/>
            <person name="Pangilinan J."/>
            <person name="Papanicolaou A."/>
            <person name="Barry K."/>
            <person name="LaButti K."/>
            <person name="Viragh M."/>
            <person name="Koriabine M."/>
            <person name="Yan M."/>
            <person name="Riley R."/>
            <person name="Champramary S."/>
            <person name="Plett K.L."/>
            <person name="Tsai I.J."/>
            <person name="Slot J."/>
            <person name="Sipos G."/>
            <person name="Plett J."/>
            <person name="Nagy L.G."/>
            <person name="Grigoriev I.V."/>
        </authorList>
    </citation>
    <scope>NUCLEOTIDE SEQUENCE</scope>
    <source>
        <strain evidence="1">ICMP 16352</strain>
    </source>
</reference>
<proteinExistence type="predicted"/>
<accession>A0AA39NVT4</accession>
<dbReference type="AlphaFoldDB" id="A0AA39NVT4"/>
<evidence type="ECO:0000313" key="2">
    <source>
        <dbReference type="Proteomes" id="UP001175227"/>
    </source>
</evidence>
<organism evidence="1 2">
    <name type="scientific">Armillaria novae-zelandiae</name>
    <dbReference type="NCBI Taxonomy" id="153914"/>
    <lineage>
        <taxon>Eukaryota</taxon>
        <taxon>Fungi</taxon>
        <taxon>Dikarya</taxon>
        <taxon>Basidiomycota</taxon>
        <taxon>Agaricomycotina</taxon>
        <taxon>Agaricomycetes</taxon>
        <taxon>Agaricomycetidae</taxon>
        <taxon>Agaricales</taxon>
        <taxon>Marasmiineae</taxon>
        <taxon>Physalacriaceae</taxon>
        <taxon>Armillaria</taxon>
    </lineage>
</organism>
<gene>
    <name evidence="1" type="ORF">IW261DRAFT_1506864</name>
</gene>
<evidence type="ECO:0000313" key="1">
    <source>
        <dbReference type="EMBL" id="KAK0472773.1"/>
    </source>
</evidence>
<protein>
    <submittedName>
        <fullName evidence="1">Uncharacterized protein</fullName>
    </submittedName>
</protein>
<name>A0AA39NVT4_9AGAR</name>
<dbReference type="Proteomes" id="UP001175227">
    <property type="component" value="Unassembled WGS sequence"/>
</dbReference>
<keyword evidence="2" id="KW-1185">Reference proteome</keyword>
<sequence>MHLYHTPEAALILKEILPVGNQYHASESSEPVFSVLWQNYRLCQFVEDHDEVAYYKIDHRWGQNRFSDGFVAHSRGLNARG</sequence>